<evidence type="ECO:0000313" key="5">
    <source>
        <dbReference type="Proteomes" id="UP000249377"/>
    </source>
</evidence>
<comment type="caution">
    <text evidence="4">The sequence shown here is derived from an EMBL/GenBank/DDBJ whole genome shotgun (WGS) entry which is preliminary data.</text>
</comment>
<dbReference type="InterPro" id="IPR050738">
    <property type="entry name" value="Sulfatase"/>
</dbReference>
<dbReference type="InterPro" id="IPR000917">
    <property type="entry name" value="Sulfatase_N"/>
</dbReference>
<proteinExistence type="inferred from homology"/>
<comment type="similarity">
    <text evidence="1">Belongs to the sulfatase family.</text>
</comment>
<dbReference type="Pfam" id="PF00884">
    <property type="entry name" value="Sulfatase"/>
    <property type="match status" value="1"/>
</dbReference>
<protein>
    <submittedName>
        <fullName evidence="4">Sulfatase</fullName>
    </submittedName>
</protein>
<evidence type="ECO:0000256" key="1">
    <source>
        <dbReference type="ARBA" id="ARBA00008779"/>
    </source>
</evidence>
<dbReference type="PANTHER" id="PTHR42693">
    <property type="entry name" value="ARYLSULFATASE FAMILY MEMBER"/>
    <property type="match status" value="1"/>
</dbReference>
<organism evidence="4 5">
    <name type="scientific">Hydrogeniiclostridium mannosilyticum</name>
    <dbReference type="NCBI Taxonomy" id="2764322"/>
    <lineage>
        <taxon>Bacteria</taxon>
        <taxon>Bacillati</taxon>
        <taxon>Bacillota</taxon>
        <taxon>Clostridia</taxon>
        <taxon>Eubacteriales</taxon>
        <taxon>Acutalibacteraceae</taxon>
        <taxon>Hydrogeniiclostridium</taxon>
    </lineage>
</organism>
<dbReference type="CDD" id="cd16033">
    <property type="entry name" value="sulfatase_like"/>
    <property type="match status" value="1"/>
</dbReference>
<dbReference type="SUPFAM" id="SSF53649">
    <property type="entry name" value="Alkaline phosphatase-like"/>
    <property type="match status" value="1"/>
</dbReference>
<reference evidence="4 5" key="1">
    <citation type="submission" date="2018-06" db="EMBL/GenBank/DDBJ databases">
        <title>Noncontiguous genome sequence of Ruminococcaceae bacterium ASD2818.</title>
        <authorList>
            <person name="Chaplin A.V."/>
            <person name="Sokolova S.R."/>
            <person name="Kochetkova T.O."/>
            <person name="Goltsov A.Y."/>
            <person name="Trofimov D.Y."/>
            <person name="Efimov B.A."/>
        </authorList>
    </citation>
    <scope>NUCLEOTIDE SEQUENCE [LARGE SCALE GENOMIC DNA]</scope>
    <source>
        <strain evidence="4 5">ASD2818</strain>
    </source>
</reference>
<dbReference type="InterPro" id="IPR017850">
    <property type="entry name" value="Alkaline_phosphatase_core_sf"/>
</dbReference>
<feature type="domain" description="Sulfatase N-terminal" evidence="3">
    <location>
        <begin position="3"/>
        <end position="343"/>
    </location>
</feature>
<name>A0A328UBH7_9FIRM</name>
<keyword evidence="5" id="KW-1185">Reference proteome</keyword>
<dbReference type="RefSeq" id="WP_112332855.1">
    <property type="nucleotide sequence ID" value="NZ_JBKYJQ010000008.1"/>
</dbReference>
<gene>
    <name evidence="4" type="ORF">DPQ25_09105</name>
</gene>
<accession>A0A328UBH7</accession>
<dbReference type="EMBL" id="QLYR01000005">
    <property type="protein sequence ID" value="RAQ28472.1"/>
    <property type="molecule type" value="Genomic_DNA"/>
</dbReference>
<dbReference type="GO" id="GO:0004065">
    <property type="term" value="F:arylsulfatase activity"/>
    <property type="evidence" value="ECO:0007669"/>
    <property type="project" value="TreeGrafter"/>
</dbReference>
<evidence type="ECO:0000259" key="3">
    <source>
        <dbReference type="Pfam" id="PF00884"/>
    </source>
</evidence>
<keyword evidence="2" id="KW-0378">Hydrolase</keyword>
<evidence type="ECO:0000313" key="4">
    <source>
        <dbReference type="EMBL" id="RAQ28472.1"/>
    </source>
</evidence>
<dbReference type="PANTHER" id="PTHR42693:SF53">
    <property type="entry name" value="ENDO-4-O-SULFATASE"/>
    <property type="match status" value="1"/>
</dbReference>
<sequence length="462" mass="53833">MKPNFLFISVDQQRFDCVGYSGRRPVKTPNIDRIAHEGIWFDQAYTPIPICCPARQSLVCGQRAERFGALWNYDQGIPVRSLEKEAYSWARELQRSGYHTAYVGAWHGSPEYTPLDFGYEHYVPTAELQARIEQEYPGIVYEHGFYGDKNPVPLEDSCTHRNAEEIIRYIDEFSKEEVPWHVKMDFVEPHLPCRPSEPFASMYKPEDIEKWAAFDDPLTNKPYIQRQQLYNWETQNLSWEACSRMVALYYGYISQVDDAVGRVLSYLEQTGQLDRTIVLFTADHGDMAGNRHMIDKHYVMYDDVVRVPLAIRYPAEIKAGTVSHALVTNMLDIPPTILDWFGIPKPDFLQGESLQPLLGGEVPENWRKYVYSTYNGQQFGLYMQRMLRSYNWKYIWNPTDIDELYNMQQDPNELNNLAAVADSKPLLDRMRLELVRCMEKEGDGILNGWTRRQLEKGNKLPF</sequence>
<dbReference type="Proteomes" id="UP000249377">
    <property type="component" value="Unassembled WGS sequence"/>
</dbReference>
<evidence type="ECO:0000256" key="2">
    <source>
        <dbReference type="ARBA" id="ARBA00022801"/>
    </source>
</evidence>
<dbReference type="AlphaFoldDB" id="A0A328UBH7"/>
<dbReference type="Gene3D" id="3.40.720.10">
    <property type="entry name" value="Alkaline Phosphatase, subunit A"/>
    <property type="match status" value="1"/>
</dbReference>